<proteinExistence type="predicted"/>
<evidence type="ECO:0000256" key="2">
    <source>
        <dbReference type="SAM" id="SignalP"/>
    </source>
</evidence>
<evidence type="ECO:0000259" key="4">
    <source>
        <dbReference type="Pfam" id="PF20990"/>
    </source>
</evidence>
<protein>
    <submittedName>
        <fullName evidence="5">DUF2207 domain-containing protein</fullName>
    </submittedName>
</protein>
<feature type="chain" id="PRO_5013014255" evidence="2">
    <location>
        <begin position="29"/>
        <end position="543"/>
    </location>
</feature>
<keyword evidence="1" id="KW-0812">Transmembrane</keyword>
<gene>
    <name evidence="5" type="ORF">CKJ66_12195</name>
</gene>
<keyword evidence="1" id="KW-0472">Membrane</keyword>
<dbReference type="PROSITE" id="PS51257">
    <property type="entry name" value="PROKAR_LIPOPROTEIN"/>
    <property type="match status" value="1"/>
</dbReference>
<feature type="domain" description="DUF2207" evidence="3">
    <location>
        <begin position="34"/>
        <end position="191"/>
    </location>
</feature>
<name>A0A2A2ZJC7_MYCAV</name>
<dbReference type="InterPro" id="IPR048389">
    <property type="entry name" value="YciQ-like_C"/>
</dbReference>
<dbReference type="EMBL" id="NSFD01000030">
    <property type="protein sequence ID" value="PBA26538.1"/>
    <property type="molecule type" value="Genomic_DNA"/>
</dbReference>
<sequence>MGGRFTYFLVTAMACGALLFTGTPSAHADTPFTLDLTLDVRDDGALQVTQITNVPAGATVTSEQPLTIAVEGNRTQHFSVSDISTEGGAQASVDGDTLAMSAPAGTSTVRYTVSGTVANGPDLQQFTWVLAAAWSEPIAELTGTFSSPAAAPDSPICAYGQIGVRRLCSLTQVDHSGATVSFQHNNLSAGDVAVFSVLLPADTVPATAEFTATVAEDGRPSPASQDGAGLIAVTVATVLAGAAVAAAWWRRRSDRVAAQSITDQPNLLSSSETGGMFTSPDGVLPGQIGTVMGGSARPSDIGATVLDLAVRNYLWLAEIQRDGGEPDFQISRRADLDEAITPFERAVVDALLPDGRQSILVSELTAAAAPVDLQRVIAEIGRSSVARGWTRQWSAAQTVGLALLGIGAVATLVLYLAGVSPLLGVAVAVIGAGVAAAALLLPARTPRGSRLTAALGGLRLHLSNTDPATLDAAAAPVLFERALPYAQAVGYLQPWLTRWGYAGPQQLQWYQPLPDSDPPLVRLSILAATLDGIAAQSQAANPR</sequence>
<feature type="domain" description="Predicted membrane protein YciQ-like C-terminal" evidence="4">
    <location>
        <begin position="280"/>
        <end position="496"/>
    </location>
</feature>
<dbReference type="InterPro" id="IPR018702">
    <property type="entry name" value="DUF2207"/>
</dbReference>
<keyword evidence="1" id="KW-1133">Transmembrane helix</keyword>
<organism evidence="5 6">
    <name type="scientific">Mycobacterium avium</name>
    <dbReference type="NCBI Taxonomy" id="1764"/>
    <lineage>
        <taxon>Bacteria</taxon>
        <taxon>Bacillati</taxon>
        <taxon>Actinomycetota</taxon>
        <taxon>Actinomycetes</taxon>
        <taxon>Mycobacteriales</taxon>
        <taxon>Mycobacteriaceae</taxon>
        <taxon>Mycobacterium</taxon>
        <taxon>Mycobacterium avium complex (MAC)</taxon>
    </lineage>
</organism>
<comment type="caution">
    <text evidence="5">The sequence shown here is derived from an EMBL/GenBank/DDBJ whole genome shotgun (WGS) entry which is preliminary data.</text>
</comment>
<feature type="transmembrane region" description="Helical" evidence="1">
    <location>
        <begin position="422"/>
        <end position="441"/>
    </location>
</feature>
<dbReference type="RefSeq" id="WP_074344218.1">
    <property type="nucleotide sequence ID" value="NZ_NSFH01000074.1"/>
</dbReference>
<accession>A0A2A2ZJC7</accession>
<feature type="transmembrane region" description="Helical" evidence="1">
    <location>
        <begin position="395"/>
        <end position="416"/>
    </location>
</feature>
<feature type="signal peptide" evidence="2">
    <location>
        <begin position="1"/>
        <end position="28"/>
    </location>
</feature>
<keyword evidence="2" id="KW-0732">Signal</keyword>
<evidence type="ECO:0000313" key="6">
    <source>
        <dbReference type="Proteomes" id="UP000217768"/>
    </source>
</evidence>
<reference evidence="5 6" key="1">
    <citation type="submission" date="2017-08" db="EMBL/GenBank/DDBJ databases">
        <title>Phylogenetic analysis of Mycobacterium avium complex whole genomes.</title>
        <authorList>
            <person name="Caverly L.J."/>
            <person name="Spilker T."/>
            <person name="Lipuma J."/>
        </authorList>
    </citation>
    <scope>NUCLEOTIDE SEQUENCE [LARGE SCALE GENOMIC DNA]</scope>
    <source>
        <strain evidence="5 6">FLAC0165</strain>
    </source>
</reference>
<dbReference type="Pfam" id="PF09972">
    <property type="entry name" value="DUF2207"/>
    <property type="match status" value="1"/>
</dbReference>
<dbReference type="Proteomes" id="UP000217768">
    <property type="component" value="Unassembled WGS sequence"/>
</dbReference>
<feature type="transmembrane region" description="Helical" evidence="1">
    <location>
        <begin position="228"/>
        <end position="249"/>
    </location>
</feature>
<evidence type="ECO:0000259" key="3">
    <source>
        <dbReference type="Pfam" id="PF09972"/>
    </source>
</evidence>
<dbReference type="AlphaFoldDB" id="A0A2A2ZJC7"/>
<evidence type="ECO:0000313" key="5">
    <source>
        <dbReference type="EMBL" id="PBA26538.1"/>
    </source>
</evidence>
<evidence type="ECO:0000256" key="1">
    <source>
        <dbReference type="SAM" id="Phobius"/>
    </source>
</evidence>
<dbReference type="Pfam" id="PF20990">
    <property type="entry name" value="DUF2207_C"/>
    <property type="match status" value="1"/>
</dbReference>